<reference evidence="2 4" key="1">
    <citation type="journal article" date="2008" name="Science">
        <title>The Physcomitrella genome reveals evolutionary insights into the conquest of land by plants.</title>
        <authorList>
            <person name="Rensing S."/>
            <person name="Lang D."/>
            <person name="Zimmer A."/>
            <person name="Terry A."/>
            <person name="Salamov A."/>
            <person name="Shapiro H."/>
            <person name="Nishiyama T."/>
            <person name="Perroud P.-F."/>
            <person name="Lindquist E."/>
            <person name="Kamisugi Y."/>
            <person name="Tanahashi T."/>
            <person name="Sakakibara K."/>
            <person name="Fujita T."/>
            <person name="Oishi K."/>
            <person name="Shin-I T."/>
            <person name="Kuroki Y."/>
            <person name="Toyoda A."/>
            <person name="Suzuki Y."/>
            <person name="Hashimoto A."/>
            <person name="Yamaguchi K."/>
            <person name="Sugano A."/>
            <person name="Kohara Y."/>
            <person name="Fujiyama A."/>
            <person name="Anterola A."/>
            <person name="Aoki S."/>
            <person name="Ashton N."/>
            <person name="Barbazuk W.B."/>
            <person name="Barker E."/>
            <person name="Bennetzen J."/>
            <person name="Bezanilla M."/>
            <person name="Blankenship R."/>
            <person name="Cho S.H."/>
            <person name="Dutcher S."/>
            <person name="Estelle M."/>
            <person name="Fawcett J.A."/>
            <person name="Gundlach H."/>
            <person name="Hanada K."/>
            <person name="Heyl A."/>
            <person name="Hicks K.A."/>
            <person name="Hugh J."/>
            <person name="Lohr M."/>
            <person name="Mayer K."/>
            <person name="Melkozernov A."/>
            <person name="Murata T."/>
            <person name="Nelson D."/>
            <person name="Pils B."/>
            <person name="Prigge M."/>
            <person name="Reiss B."/>
            <person name="Renner T."/>
            <person name="Rombauts S."/>
            <person name="Rushton P."/>
            <person name="Sanderfoot A."/>
            <person name="Schween G."/>
            <person name="Shiu S.-H."/>
            <person name="Stueber K."/>
            <person name="Theodoulou F.L."/>
            <person name="Tu H."/>
            <person name="Van de Peer Y."/>
            <person name="Verrier P.J."/>
            <person name="Waters E."/>
            <person name="Wood A."/>
            <person name="Yang L."/>
            <person name="Cove D."/>
            <person name="Cuming A."/>
            <person name="Hasebe M."/>
            <person name="Lucas S."/>
            <person name="Mishler D.B."/>
            <person name="Reski R."/>
            <person name="Grigoriev I."/>
            <person name="Quatrano R.S."/>
            <person name="Boore J.L."/>
        </authorList>
    </citation>
    <scope>NUCLEOTIDE SEQUENCE [LARGE SCALE GENOMIC DNA]</scope>
    <source>
        <strain evidence="3 4">cv. Gransden 2004</strain>
    </source>
</reference>
<dbReference type="EnsemblPlants" id="Pp3c12_3510V3.1">
    <property type="protein sequence ID" value="PAC:32973165.CDS.1"/>
    <property type="gene ID" value="Pp3c12_3510"/>
</dbReference>
<dbReference type="InParanoid" id="A0A2K1JPA4"/>
<evidence type="ECO:0000313" key="3">
    <source>
        <dbReference type="EnsemblPlants" id="PAC:32973165.CDS.1"/>
    </source>
</evidence>
<dbReference type="EMBL" id="ABEU02000012">
    <property type="protein sequence ID" value="PNR43379.1"/>
    <property type="molecule type" value="Genomic_DNA"/>
</dbReference>
<dbReference type="Gramene" id="Pp3c12_3510V3.1">
    <property type="protein sequence ID" value="PAC:32973165.CDS.1"/>
    <property type="gene ID" value="Pp3c12_3510"/>
</dbReference>
<proteinExistence type="predicted"/>
<sequence>MWRITSDHKLTINFASHESTLVNRCCYSSTLAILAFSLLCTLPPVKFQHT</sequence>
<evidence type="ECO:0000256" key="1">
    <source>
        <dbReference type="SAM" id="Phobius"/>
    </source>
</evidence>
<dbReference type="EnsemblPlants" id="Pp3c12_3510V3.2">
    <property type="protein sequence ID" value="PAC:32973166.CDS.1"/>
    <property type="gene ID" value="Pp3c12_3510"/>
</dbReference>
<dbReference type="AlphaFoldDB" id="A0A2K1JPA4"/>
<keyword evidence="1" id="KW-0812">Transmembrane</keyword>
<keyword evidence="4" id="KW-1185">Reference proteome</keyword>
<accession>A0A2K1JPA4</accession>
<organism evidence="2">
    <name type="scientific">Physcomitrium patens</name>
    <name type="common">Spreading-leaved earth moss</name>
    <name type="synonym">Physcomitrella patens</name>
    <dbReference type="NCBI Taxonomy" id="3218"/>
    <lineage>
        <taxon>Eukaryota</taxon>
        <taxon>Viridiplantae</taxon>
        <taxon>Streptophyta</taxon>
        <taxon>Embryophyta</taxon>
        <taxon>Bryophyta</taxon>
        <taxon>Bryophytina</taxon>
        <taxon>Bryopsida</taxon>
        <taxon>Funariidae</taxon>
        <taxon>Funariales</taxon>
        <taxon>Funariaceae</taxon>
        <taxon>Physcomitrium</taxon>
    </lineage>
</organism>
<protein>
    <submittedName>
        <fullName evidence="2 3">Uncharacterized protein</fullName>
    </submittedName>
</protein>
<feature type="transmembrane region" description="Helical" evidence="1">
    <location>
        <begin position="21"/>
        <end position="45"/>
    </location>
</feature>
<evidence type="ECO:0000313" key="2">
    <source>
        <dbReference type="EMBL" id="PNR43379.1"/>
    </source>
</evidence>
<keyword evidence="1" id="KW-0472">Membrane</keyword>
<dbReference type="Proteomes" id="UP000006727">
    <property type="component" value="Chromosome 12"/>
</dbReference>
<reference evidence="3" key="3">
    <citation type="submission" date="2020-12" db="UniProtKB">
        <authorList>
            <consortium name="EnsemblPlants"/>
        </authorList>
    </citation>
    <scope>IDENTIFICATION</scope>
</reference>
<evidence type="ECO:0000313" key="4">
    <source>
        <dbReference type="Proteomes" id="UP000006727"/>
    </source>
</evidence>
<keyword evidence="1" id="KW-1133">Transmembrane helix</keyword>
<name>A0A2K1JPA4_PHYPA</name>
<dbReference type="Gramene" id="Pp3c12_3510V3.2">
    <property type="protein sequence ID" value="PAC:32973166.CDS.1"/>
    <property type="gene ID" value="Pp3c12_3510"/>
</dbReference>
<gene>
    <name evidence="2" type="ORF">PHYPA_015759</name>
</gene>
<reference evidence="2 4" key="2">
    <citation type="journal article" date="2018" name="Plant J.">
        <title>The Physcomitrella patens chromosome-scale assembly reveals moss genome structure and evolution.</title>
        <authorList>
            <person name="Lang D."/>
            <person name="Ullrich K.K."/>
            <person name="Murat F."/>
            <person name="Fuchs J."/>
            <person name="Jenkins J."/>
            <person name="Haas F.B."/>
            <person name="Piednoel M."/>
            <person name="Gundlach H."/>
            <person name="Van Bel M."/>
            <person name="Meyberg R."/>
            <person name="Vives C."/>
            <person name="Morata J."/>
            <person name="Symeonidi A."/>
            <person name="Hiss M."/>
            <person name="Muchero W."/>
            <person name="Kamisugi Y."/>
            <person name="Saleh O."/>
            <person name="Blanc G."/>
            <person name="Decker E.L."/>
            <person name="van Gessel N."/>
            <person name="Grimwood J."/>
            <person name="Hayes R.D."/>
            <person name="Graham S.W."/>
            <person name="Gunter L.E."/>
            <person name="McDaniel S.F."/>
            <person name="Hoernstein S.N.W."/>
            <person name="Larsson A."/>
            <person name="Li F.W."/>
            <person name="Perroud P.F."/>
            <person name="Phillips J."/>
            <person name="Ranjan P."/>
            <person name="Rokshar D.S."/>
            <person name="Rothfels C.J."/>
            <person name="Schneider L."/>
            <person name="Shu S."/>
            <person name="Stevenson D.W."/>
            <person name="Thummler F."/>
            <person name="Tillich M."/>
            <person name="Villarreal Aguilar J.C."/>
            <person name="Widiez T."/>
            <person name="Wong G.K."/>
            <person name="Wymore A."/>
            <person name="Zhang Y."/>
            <person name="Zimmer A.D."/>
            <person name="Quatrano R.S."/>
            <person name="Mayer K.F.X."/>
            <person name="Goodstein D."/>
            <person name="Casacuberta J.M."/>
            <person name="Vandepoele K."/>
            <person name="Reski R."/>
            <person name="Cuming A.C."/>
            <person name="Tuskan G.A."/>
            <person name="Maumus F."/>
            <person name="Salse J."/>
            <person name="Schmutz J."/>
            <person name="Rensing S.A."/>
        </authorList>
    </citation>
    <scope>NUCLEOTIDE SEQUENCE [LARGE SCALE GENOMIC DNA]</scope>
    <source>
        <strain evidence="3 4">cv. Gransden 2004</strain>
    </source>
</reference>